<evidence type="ECO:0000256" key="11">
    <source>
        <dbReference type="ARBA" id="ARBA00030962"/>
    </source>
</evidence>
<evidence type="ECO:0000256" key="10">
    <source>
        <dbReference type="ARBA" id="ARBA00030956"/>
    </source>
</evidence>
<evidence type="ECO:0000256" key="1">
    <source>
        <dbReference type="ARBA" id="ARBA00002434"/>
    </source>
</evidence>
<comment type="function">
    <text evidence="1">The phosphoenolpyruvate-dependent sugar phosphotransferase system (sugar PTS), a major carbohydrate active transport system, catalyzes the phosphorylation of incoming sugar substrates concomitantly with their translocation across the cell membrane. The enzyme II CmtAB PTS system is involved in D-mannitol transport.</text>
</comment>
<keyword evidence="8" id="KW-0418">Kinase</keyword>
<keyword evidence="4" id="KW-0597">Phosphoprotein</keyword>
<dbReference type="PANTHER" id="PTHR30181:SF2">
    <property type="entry name" value="PTS SYSTEM MANNITOL-SPECIFIC EIICBA COMPONENT"/>
    <property type="match status" value="1"/>
</dbReference>
<feature type="domain" description="PTS EIIA type-2" evidence="12">
    <location>
        <begin position="4"/>
        <end position="143"/>
    </location>
</feature>
<evidence type="ECO:0000256" key="5">
    <source>
        <dbReference type="ARBA" id="ARBA00022597"/>
    </source>
</evidence>
<evidence type="ECO:0000256" key="4">
    <source>
        <dbReference type="ARBA" id="ARBA00022553"/>
    </source>
</evidence>
<dbReference type="CDD" id="cd00211">
    <property type="entry name" value="PTS_IIA_fru"/>
    <property type="match status" value="1"/>
</dbReference>
<dbReference type="PANTHER" id="PTHR30181">
    <property type="entry name" value="MANNITOL PERMEASE IIC COMPONENT"/>
    <property type="match status" value="1"/>
</dbReference>
<evidence type="ECO:0000256" key="7">
    <source>
        <dbReference type="ARBA" id="ARBA00022683"/>
    </source>
</evidence>
<sequence length="144" mass="15604">MSSTILKKENIVLNVGQLTKEAAINKAGRLLVESGYVSEAYVKGMFEREEVFNTYIGNGVAIPHGVSHSKDEIKESGIVVLQSKEGIDYGDEKAYLVIGIAGIGDEHLDILSSIALTVQDESNVQKAVESDSVDEVYELLTSEL</sequence>
<evidence type="ECO:0000256" key="6">
    <source>
        <dbReference type="ARBA" id="ARBA00022679"/>
    </source>
</evidence>
<dbReference type="InterPro" id="IPR002178">
    <property type="entry name" value="PTS_EIIA_type-2_dom"/>
</dbReference>
<keyword evidence="7" id="KW-0598">Phosphotransferase system</keyword>
<dbReference type="SUPFAM" id="SSF55804">
    <property type="entry name" value="Phoshotransferase/anion transport protein"/>
    <property type="match status" value="1"/>
</dbReference>
<accession>A0ABS3LGA1</accession>
<evidence type="ECO:0000259" key="12">
    <source>
        <dbReference type="PROSITE" id="PS51094"/>
    </source>
</evidence>
<evidence type="ECO:0000313" key="14">
    <source>
        <dbReference type="Proteomes" id="UP000664601"/>
    </source>
</evidence>
<dbReference type="Proteomes" id="UP000664601">
    <property type="component" value="Unassembled WGS sequence"/>
</dbReference>
<dbReference type="RefSeq" id="WP_207675667.1">
    <property type="nucleotide sequence ID" value="NZ_JAFREM010000040.1"/>
</dbReference>
<dbReference type="InterPro" id="IPR050893">
    <property type="entry name" value="Sugar_PTS"/>
</dbReference>
<dbReference type="Pfam" id="PF00359">
    <property type="entry name" value="PTS_EIIA_2"/>
    <property type="match status" value="1"/>
</dbReference>
<dbReference type="Gene3D" id="3.40.930.10">
    <property type="entry name" value="Mannitol-specific EII, Chain A"/>
    <property type="match status" value="1"/>
</dbReference>
<keyword evidence="3" id="KW-0813">Transport</keyword>
<name>A0ABS3LGA1_9ENTE</name>
<gene>
    <name evidence="13" type="ORF">JZO70_21055</name>
</gene>
<keyword evidence="5 13" id="KW-0762">Sugar transport</keyword>
<evidence type="ECO:0000256" key="8">
    <source>
        <dbReference type="ARBA" id="ARBA00022777"/>
    </source>
</evidence>
<dbReference type="PROSITE" id="PS00372">
    <property type="entry name" value="PTS_EIIA_TYPE_2_HIS"/>
    <property type="match status" value="1"/>
</dbReference>
<evidence type="ECO:0000256" key="2">
    <source>
        <dbReference type="ARBA" id="ARBA00014783"/>
    </source>
</evidence>
<evidence type="ECO:0000256" key="9">
    <source>
        <dbReference type="ARBA" id="ARBA00029908"/>
    </source>
</evidence>
<organism evidence="13 14">
    <name type="scientific">Candidatus Enterococcus moelleringii</name>
    <dbReference type="NCBI Taxonomy" id="2815325"/>
    <lineage>
        <taxon>Bacteria</taxon>
        <taxon>Bacillati</taxon>
        <taxon>Bacillota</taxon>
        <taxon>Bacilli</taxon>
        <taxon>Lactobacillales</taxon>
        <taxon>Enterococcaceae</taxon>
        <taxon>Enterococcus</taxon>
    </lineage>
</organism>
<dbReference type="PROSITE" id="PS51094">
    <property type="entry name" value="PTS_EIIA_TYPE_2"/>
    <property type="match status" value="1"/>
</dbReference>
<dbReference type="InterPro" id="IPR016152">
    <property type="entry name" value="PTrfase/Anion_transptr"/>
</dbReference>
<reference evidence="13 14" key="1">
    <citation type="submission" date="2021-03" db="EMBL/GenBank/DDBJ databases">
        <title>Enterococcal diversity collection.</title>
        <authorList>
            <person name="Gilmore M.S."/>
            <person name="Schwartzman J."/>
            <person name="Van Tyne D."/>
            <person name="Martin M."/>
            <person name="Earl A.M."/>
            <person name="Manson A.L."/>
            <person name="Straub T."/>
            <person name="Salamzade R."/>
            <person name="Saavedra J."/>
            <person name="Lebreton F."/>
            <person name="Prichula J."/>
            <person name="Schaufler K."/>
            <person name="Gaca A."/>
            <person name="Sgardioli B."/>
            <person name="Wagenaar J."/>
            <person name="Strong T."/>
        </authorList>
    </citation>
    <scope>NUCLEOTIDE SEQUENCE [LARGE SCALE GENOMIC DNA]</scope>
    <source>
        <strain evidence="13 14">669A</strain>
    </source>
</reference>
<evidence type="ECO:0000256" key="3">
    <source>
        <dbReference type="ARBA" id="ARBA00022448"/>
    </source>
</evidence>
<proteinExistence type="predicted"/>
<keyword evidence="6" id="KW-0808">Transferase</keyword>
<comment type="caution">
    <text evidence="13">The sequence shown here is derived from an EMBL/GenBank/DDBJ whole genome shotgun (WGS) entry which is preliminary data.</text>
</comment>
<dbReference type="EMBL" id="JAFREM010000040">
    <property type="protein sequence ID" value="MBO1308676.1"/>
    <property type="molecule type" value="Genomic_DNA"/>
</dbReference>
<keyword evidence="14" id="KW-1185">Reference proteome</keyword>
<evidence type="ECO:0000313" key="13">
    <source>
        <dbReference type="EMBL" id="MBO1308676.1"/>
    </source>
</evidence>
<protein>
    <recommendedName>
        <fullName evidence="2">Mannitol-specific phosphotransferase enzyme IIA component</fullName>
    </recommendedName>
    <alternativeName>
        <fullName evidence="10">EIIA</fullName>
    </alternativeName>
    <alternativeName>
        <fullName evidence="11">EIII</fullName>
    </alternativeName>
    <alternativeName>
        <fullName evidence="9">PTS system mannitol-specific EIIA component</fullName>
    </alternativeName>
</protein>